<accession>A0A4T0J3U5</accession>
<evidence type="ECO:0000256" key="5">
    <source>
        <dbReference type="ARBA" id="ARBA00017893"/>
    </source>
</evidence>
<dbReference type="EMBL" id="SPOI01000104">
    <property type="protein sequence ID" value="TIB37366.1"/>
    <property type="molecule type" value="Genomic_DNA"/>
</dbReference>
<evidence type="ECO:0000256" key="7">
    <source>
        <dbReference type="ARBA" id="ARBA00022723"/>
    </source>
</evidence>
<comment type="similarity">
    <text evidence="4">Belongs to the SMC family. RAD50 subfamily.</text>
</comment>
<evidence type="ECO:0000256" key="11">
    <source>
        <dbReference type="ARBA" id="ARBA00022833"/>
    </source>
</evidence>
<comment type="subcellular location">
    <subcellularLocation>
        <location evidence="3">Chromosome</location>
    </subcellularLocation>
    <subcellularLocation>
        <location evidence="2">Nucleus</location>
    </subcellularLocation>
</comment>
<dbReference type="SUPFAM" id="SSF52540">
    <property type="entry name" value="P-loop containing nucleoside triphosphate hydrolases"/>
    <property type="match status" value="1"/>
</dbReference>
<evidence type="ECO:0000256" key="8">
    <source>
        <dbReference type="ARBA" id="ARBA00022741"/>
    </source>
</evidence>
<dbReference type="FunFam" id="3.40.50.300:FF:001195">
    <property type="entry name" value="DNA repair protein rad50"/>
    <property type="match status" value="1"/>
</dbReference>
<name>A0A4T0J3U5_WALIC</name>
<evidence type="ECO:0000256" key="15">
    <source>
        <dbReference type="ARBA" id="ARBA00023204"/>
    </source>
</evidence>
<dbReference type="Gene3D" id="3.40.50.300">
    <property type="entry name" value="P-loop containing nucleotide triphosphate hydrolases"/>
    <property type="match status" value="2"/>
</dbReference>
<evidence type="ECO:0000256" key="3">
    <source>
        <dbReference type="ARBA" id="ARBA00004286"/>
    </source>
</evidence>
<dbReference type="GO" id="GO:0007127">
    <property type="term" value="P:meiosis I"/>
    <property type="evidence" value="ECO:0007669"/>
    <property type="project" value="UniProtKB-ARBA"/>
</dbReference>
<dbReference type="GO" id="GO:0000794">
    <property type="term" value="C:condensed nuclear chromosome"/>
    <property type="evidence" value="ECO:0007669"/>
    <property type="project" value="TreeGrafter"/>
</dbReference>
<dbReference type="InterPro" id="IPR004584">
    <property type="entry name" value="Rad50_eukaryotes"/>
</dbReference>
<evidence type="ECO:0000256" key="9">
    <source>
        <dbReference type="ARBA" id="ARBA00022763"/>
    </source>
</evidence>
<gene>
    <name evidence="21" type="ORF">E3P86_02215</name>
</gene>
<keyword evidence="14 19" id="KW-0175">Coiled coil</keyword>
<dbReference type="Pfam" id="PF13476">
    <property type="entry name" value="AAA_23"/>
    <property type="match status" value="1"/>
</dbReference>
<dbReference type="GO" id="GO:0005524">
    <property type="term" value="F:ATP binding"/>
    <property type="evidence" value="ECO:0007669"/>
    <property type="project" value="UniProtKB-KW"/>
</dbReference>
<keyword evidence="6" id="KW-0158">Chromosome</keyword>
<keyword evidence="7" id="KW-0479">Metal-binding</keyword>
<keyword evidence="12" id="KW-0067">ATP-binding</keyword>
<feature type="coiled-coil region" evidence="19">
    <location>
        <begin position="1022"/>
        <end position="1072"/>
    </location>
</feature>
<dbReference type="NCBIfam" id="TIGR00606">
    <property type="entry name" value="rad50"/>
    <property type="match status" value="1"/>
</dbReference>
<evidence type="ECO:0000259" key="20">
    <source>
        <dbReference type="Pfam" id="PF13476"/>
    </source>
</evidence>
<evidence type="ECO:0000256" key="10">
    <source>
        <dbReference type="ARBA" id="ARBA00022801"/>
    </source>
</evidence>
<keyword evidence="17" id="KW-0469">Meiosis</keyword>
<evidence type="ECO:0000256" key="4">
    <source>
        <dbReference type="ARBA" id="ARBA00009439"/>
    </source>
</evidence>
<dbReference type="GO" id="GO:0016887">
    <property type="term" value="F:ATP hydrolysis activity"/>
    <property type="evidence" value="ECO:0007669"/>
    <property type="project" value="InterPro"/>
</dbReference>
<dbReference type="PANTHER" id="PTHR18867:SF12">
    <property type="entry name" value="DNA REPAIR PROTEIN RAD50"/>
    <property type="match status" value="1"/>
</dbReference>
<proteinExistence type="inferred from homology"/>
<evidence type="ECO:0000256" key="17">
    <source>
        <dbReference type="ARBA" id="ARBA00023254"/>
    </source>
</evidence>
<reference evidence="21 22" key="1">
    <citation type="submission" date="2019-03" db="EMBL/GenBank/DDBJ databases">
        <title>Sequencing 23 genomes of Wallemia ichthyophaga.</title>
        <authorList>
            <person name="Gostincar C."/>
        </authorList>
    </citation>
    <scope>NUCLEOTIDE SEQUENCE [LARGE SCALE GENOMIC DNA]</scope>
    <source>
        <strain evidence="21 22">EXF-6200</strain>
    </source>
</reference>
<evidence type="ECO:0000256" key="14">
    <source>
        <dbReference type="ARBA" id="ARBA00023054"/>
    </source>
</evidence>
<evidence type="ECO:0000313" key="21">
    <source>
        <dbReference type="EMBL" id="TIB37366.1"/>
    </source>
</evidence>
<comment type="caution">
    <text evidence="21">The sequence shown here is derived from an EMBL/GenBank/DDBJ whole genome shotgun (WGS) entry which is preliminary data.</text>
</comment>
<comment type="cofactor">
    <cofactor evidence="1">
        <name>Zn(2+)</name>
        <dbReference type="ChEBI" id="CHEBI:29105"/>
    </cofactor>
</comment>
<dbReference type="InterPro" id="IPR038729">
    <property type="entry name" value="Rad50/SbcC_AAA"/>
</dbReference>
<evidence type="ECO:0000256" key="2">
    <source>
        <dbReference type="ARBA" id="ARBA00004123"/>
    </source>
</evidence>
<dbReference type="GO" id="GO:0070192">
    <property type="term" value="P:chromosome organization involved in meiotic cell cycle"/>
    <property type="evidence" value="ECO:0007669"/>
    <property type="project" value="TreeGrafter"/>
</dbReference>
<keyword evidence="8" id="KW-0547">Nucleotide-binding</keyword>
<feature type="coiled-coil region" evidence="19">
    <location>
        <begin position="815"/>
        <end position="873"/>
    </location>
</feature>
<dbReference type="Proteomes" id="UP000310689">
    <property type="component" value="Unassembled WGS sequence"/>
</dbReference>
<dbReference type="Pfam" id="PF13558">
    <property type="entry name" value="SbcC_Walker_B"/>
    <property type="match status" value="1"/>
</dbReference>
<keyword evidence="16" id="KW-0539">Nucleus</keyword>
<keyword evidence="10" id="KW-0378">Hydrolase</keyword>
<dbReference type="GO" id="GO:0003691">
    <property type="term" value="F:double-stranded telomeric DNA binding"/>
    <property type="evidence" value="ECO:0007669"/>
    <property type="project" value="TreeGrafter"/>
</dbReference>
<evidence type="ECO:0000256" key="19">
    <source>
        <dbReference type="SAM" id="Coils"/>
    </source>
</evidence>
<dbReference type="GO" id="GO:0030870">
    <property type="term" value="C:Mre11 complex"/>
    <property type="evidence" value="ECO:0007669"/>
    <property type="project" value="InterPro"/>
</dbReference>
<protein>
    <recommendedName>
        <fullName evidence="5">DNA repair protein RAD50</fullName>
    </recommendedName>
</protein>
<keyword evidence="11" id="KW-0862">Zinc</keyword>
<organism evidence="21 22">
    <name type="scientific">Wallemia ichthyophaga</name>
    <dbReference type="NCBI Taxonomy" id="245174"/>
    <lineage>
        <taxon>Eukaryota</taxon>
        <taxon>Fungi</taxon>
        <taxon>Dikarya</taxon>
        <taxon>Basidiomycota</taxon>
        <taxon>Wallemiomycotina</taxon>
        <taxon>Wallemiomycetes</taxon>
        <taxon>Wallemiales</taxon>
        <taxon>Wallemiaceae</taxon>
        <taxon>Wallemia</taxon>
    </lineage>
</organism>
<feature type="coiled-coil region" evidence="19">
    <location>
        <begin position="531"/>
        <end position="568"/>
    </location>
</feature>
<dbReference type="GO" id="GO:0046872">
    <property type="term" value="F:metal ion binding"/>
    <property type="evidence" value="ECO:0007669"/>
    <property type="project" value="UniProtKB-KW"/>
</dbReference>
<dbReference type="InterPro" id="IPR027417">
    <property type="entry name" value="P-loop_NTPase"/>
</dbReference>
<evidence type="ECO:0000256" key="16">
    <source>
        <dbReference type="ARBA" id="ARBA00023242"/>
    </source>
</evidence>
<dbReference type="FunFam" id="3.40.50.300:FF:000593">
    <property type="entry name" value="DNA repair protein RAD50"/>
    <property type="match status" value="1"/>
</dbReference>
<feature type="domain" description="Rad50/SbcC-type AAA" evidence="20">
    <location>
        <begin position="26"/>
        <end position="255"/>
    </location>
</feature>
<keyword evidence="9" id="KW-0227">DNA damage</keyword>
<evidence type="ECO:0000256" key="13">
    <source>
        <dbReference type="ARBA" id="ARBA00022842"/>
    </source>
</evidence>
<dbReference type="GO" id="GO:0006303">
    <property type="term" value="P:double-strand break repair via nonhomologous end joining"/>
    <property type="evidence" value="ECO:0007669"/>
    <property type="project" value="UniProtKB-ARBA"/>
</dbReference>
<evidence type="ECO:0000256" key="6">
    <source>
        <dbReference type="ARBA" id="ARBA00022454"/>
    </source>
</evidence>
<dbReference type="PANTHER" id="PTHR18867">
    <property type="entry name" value="RAD50"/>
    <property type="match status" value="1"/>
</dbReference>
<dbReference type="GO" id="GO:0000722">
    <property type="term" value="P:telomere maintenance via recombination"/>
    <property type="evidence" value="ECO:0007669"/>
    <property type="project" value="UniProtKB-ARBA"/>
</dbReference>
<keyword evidence="15" id="KW-0234">DNA repair</keyword>
<evidence type="ECO:0000256" key="1">
    <source>
        <dbReference type="ARBA" id="ARBA00001947"/>
    </source>
</evidence>
<dbReference type="GO" id="GO:0007004">
    <property type="term" value="P:telomere maintenance via telomerase"/>
    <property type="evidence" value="ECO:0007669"/>
    <property type="project" value="TreeGrafter"/>
</dbReference>
<dbReference type="GO" id="GO:0051880">
    <property type="term" value="F:G-quadruplex DNA binding"/>
    <property type="evidence" value="ECO:0007669"/>
    <property type="project" value="TreeGrafter"/>
</dbReference>
<sequence length="1331" mass="151283">MSELKEMLVNLKVNLIFLINPGYIQKLLIRGIRSFDDKSNEVIQFDKPITIISGHNGSGKTTIIECLKYSTTGYLPPNSKGGAFIHDPKLANETQVKAQVKLRFTSTSKQTLTVTRNLQATQSRSNTLSSKTLEATLQSIDTKTNKRNAISSKCAAIDNDLPLFIGASKAVLDNVIFCHQEDSNWPLSEPSVLKKKFDDIFEATRFTKALDSIKVLRKDRNIDLKLQSEKLKSLSSDKDRASKLRHQLNSLTNDIHHKQLLFDELAIEIDTLSHANSELYQSASKLTEIFQKVETLEQRETLIQDNLNSLSLSISILNDSDQDLHIRQTNFQSHLDEQLRLKDSESVLYHSQLESSSLINRRLQSLLTTRGQLEAEATKYDDELRKRFDLIGDVARELNMRIEMDSYDNQDAATAFLDSLKGRVKMHLQEVTKVRNDGTLKQREFEQQVQSIAAQLVAKQQAKISIRQQIDQHNMKRCRTQSQIDNLSTTYNNIESMKSDVDQSYRQLQAINDDVVSLRYDDKISDMTATIRSLEERKDERNGEMATLNQQSDTRARLAIKKSDLERKQSTVQSSVANKQALIDVYFTDSDPETLEISVGRLYREREGDFEREQSEYKSLTKQFNQLETILGGERQREKGKKAEIAHVEKRIDEALKSSQTDAATLEEATRVAEEEKNGCMAEIHESSGTGDFLRKALEIARAKHKCRCCNRSISDGDEMGKFESYVNSRLDKLNPAHLDEVENDMKEWSRIHEGLKILKPVASNLDRMCSVELPSLTTSIGELEAKHSILERDVNRADSSLDAGKKALGELEQLKMLAGDVSRVLREIKDLEREISSLERELKLTSNSSLTLEEVQRELGDISARIRSTADELTVAQHAKAKKMQELSHAQECHHEKQLSLEQSRNAARELEAAKGGLTEIDLEIRQLSDQSRMLDPEIDALSGPRDVLEREKCEHSEQVERAEETARSKLHKVEGYVQQLLSANRTIAGYVSSDVLTKLAETLERIAALEAEEAESRTHAQRLHENIRSYEQTAASAKEAERNLSDNIRHRKLARELDELRDQINSYDLEETTRAKREFDEMYDDSRAKEADKQAQHYALGGELLSEKKRIDGLTSDLDSEYKDIDYIHHRQHVAVTASSLANDDLEKYAKALEGAILQFHGLKMDEINEQIHHLWQRTYQGTDIDTIAIRSDAEGARGGKSYNYRVVMAKDRTEMDMRGRCSAGQKVLASIIIRLALADSFGDKCGILALDEPTTNLDQENIQSLASGLAELIHERKQLDVNFQLILITHDEDFLKYLSQYNVTNFFWHVGRDENQCSIIQRQTIIGA</sequence>
<evidence type="ECO:0000256" key="12">
    <source>
        <dbReference type="ARBA" id="ARBA00022840"/>
    </source>
</evidence>
<dbReference type="GO" id="GO:0043047">
    <property type="term" value="F:single-stranded telomeric DNA binding"/>
    <property type="evidence" value="ECO:0007669"/>
    <property type="project" value="TreeGrafter"/>
</dbReference>
<evidence type="ECO:0000256" key="18">
    <source>
        <dbReference type="ARBA" id="ARBA00049360"/>
    </source>
</evidence>
<evidence type="ECO:0000313" key="22">
    <source>
        <dbReference type="Proteomes" id="UP000310689"/>
    </source>
</evidence>
<comment type="catalytic activity">
    <reaction evidence="18">
        <text>ATP + H2O = ADP + phosphate + H(+)</text>
        <dbReference type="Rhea" id="RHEA:13065"/>
        <dbReference type="ChEBI" id="CHEBI:15377"/>
        <dbReference type="ChEBI" id="CHEBI:15378"/>
        <dbReference type="ChEBI" id="CHEBI:30616"/>
        <dbReference type="ChEBI" id="CHEBI:43474"/>
        <dbReference type="ChEBI" id="CHEBI:456216"/>
    </reaction>
</comment>
<keyword evidence="13" id="KW-0460">Magnesium</keyword>